<protein>
    <submittedName>
        <fullName evidence="9">Undecaprenyl-diphosphatase</fullName>
    </submittedName>
</protein>
<dbReference type="SUPFAM" id="SSF48317">
    <property type="entry name" value="Acid phosphatase/Vanadium-dependent haloperoxidase"/>
    <property type="match status" value="1"/>
</dbReference>
<dbReference type="SMART" id="SM00014">
    <property type="entry name" value="acidPPc"/>
    <property type="match status" value="1"/>
</dbReference>
<proteinExistence type="predicted"/>
<evidence type="ECO:0000256" key="7">
    <source>
        <dbReference type="SAM" id="Phobius"/>
    </source>
</evidence>
<dbReference type="PANTHER" id="PTHR14969">
    <property type="entry name" value="SPHINGOSINE-1-PHOSPHATE PHOSPHOHYDROLASE"/>
    <property type="match status" value="1"/>
</dbReference>
<evidence type="ECO:0000256" key="4">
    <source>
        <dbReference type="ARBA" id="ARBA00022801"/>
    </source>
</evidence>
<dbReference type="Proteomes" id="UP000190423">
    <property type="component" value="Unassembled WGS sequence"/>
</dbReference>
<feature type="transmembrane region" description="Helical" evidence="7">
    <location>
        <begin position="125"/>
        <end position="145"/>
    </location>
</feature>
<dbReference type="STRING" id="261392.SAMN02745149_01156"/>
<dbReference type="Gene3D" id="1.20.144.10">
    <property type="entry name" value="Phosphatidic acid phosphatase type 2/haloperoxidase"/>
    <property type="match status" value="2"/>
</dbReference>
<dbReference type="AlphaFoldDB" id="A0A1T4KEI5"/>
<keyword evidence="6 7" id="KW-0472">Membrane</keyword>
<feature type="transmembrane region" description="Helical" evidence="7">
    <location>
        <begin position="57"/>
        <end position="75"/>
    </location>
</feature>
<dbReference type="GO" id="GO:0016787">
    <property type="term" value="F:hydrolase activity"/>
    <property type="evidence" value="ECO:0007669"/>
    <property type="project" value="UniProtKB-KW"/>
</dbReference>
<gene>
    <name evidence="9" type="ORF">SAMN02745149_01156</name>
</gene>
<accession>A0A1T4KEI5</accession>
<comment type="subcellular location">
    <subcellularLocation>
        <location evidence="1">Cell membrane</location>
        <topology evidence="1">Multi-pass membrane protein</topology>
    </subcellularLocation>
</comment>
<dbReference type="InterPro" id="IPR036938">
    <property type="entry name" value="PAP2/HPO_sf"/>
</dbReference>
<dbReference type="InterPro" id="IPR000326">
    <property type="entry name" value="PAP2/HPO"/>
</dbReference>
<feature type="transmembrane region" description="Helical" evidence="7">
    <location>
        <begin position="151"/>
        <end position="168"/>
    </location>
</feature>
<evidence type="ECO:0000256" key="5">
    <source>
        <dbReference type="ARBA" id="ARBA00022989"/>
    </source>
</evidence>
<keyword evidence="5 7" id="KW-1133">Transmembrane helix</keyword>
<keyword evidence="10" id="KW-1185">Reference proteome</keyword>
<name>A0A1T4KEI5_TREPO</name>
<dbReference type="RefSeq" id="WP_143593230.1">
    <property type="nucleotide sequence ID" value="NZ_FUWG01000007.1"/>
</dbReference>
<evidence type="ECO:0000256" key="3">
    <source>
        <dbReference type="ARBA" id="ARBA00022692"/>
    </source>
</evidence>
<dbReference type="OrthoDB" id="9789113at2"/>
<keyword evidence="3 7" id="KW-0812">Transmembrane</keyword>
<evidence type="ECO:0000313" key="9">
    <source>
        <dbReference type="EMBL" id="SJZ40832.1"/>
    </source>
</evidence>
<evidence type="ECO:0000256" key="2">
    <source>
        <dbReference type="ARBA" id="ARBA00022475"/>
    </source>
</evidence>
<dbReference type="PANTHER" id="PTHR14969:SF62">
    <property type="entry name" value="DECAPRENYLPHOSPHORYL-5-PHOSPHORIBOSE PHOSPHATASE RV3807C-RELATED"/>
    <property type="match status" value="1"/>
</dbReference>
<evidence type="ECO:0000256" key="6">
    <source>
        <dbReference type="ARBA" id="ARBA00023136"/>
    </source>
</evidence>
<feature type="transmembrane region" description="Helical" evidence="7">
    <location>
        <begin position="101"/>
        <end position="120"/>
    </location>
</feature>
<organism evidence="9 10">
    <name type="scientific">Treponema porcinum</name>
    <dbReference type="NCBI Taxonomy" id="261392"/>
    <lineage>
        <taxon>Bacteria</taxon>
        <taxon>Pseudomonadati</taxon>
        <taxon>Spirochaetota</taxon>
        <taxon>Spirochaetia</taxon>
        <taxon>Spirochaetales</taxon>
        <taxon>Treponemataceae</taxon>
        <taxon>Treponema</taxon>
    </lineage>
</organism>
<keyword evidence="4" id="KW-0378">Hydrolase</keyword>
<dbReference type="EMBL" id="FUWG01000007">
    <property type="protein sequence ID" value="SJZ40832.1"/>
    <property type="molecule type" value="Genomic_DNA"/>
</dbReference>
<dbReference type="GeneID" id="78316454"/>
<feature type="transmembrane region" description="Helical" evidence="7">
    <location>
        <begin position="29"/>
        <end position="50"/>
    </location>
</feature>
<dbReference type="Pfam" id="PF01569">
    <property type="entry name" value="PAP2"/>
    <property type="match status" value="1"/>
</dbReference>
<dbReference type="GO" id="GO:0005886">
    <property type="term" value="C:plasma membrane"/>
    <property type="evidence" value="ECO:0007669"/>
    <property type="project" value="UniProtKB-SubCell"/>
</dbReference>
<sequence>MTITQIDFSILDWIQNTLKNSLLDAVMPVITHLGDGGFIWILTALIFTAIPRTRKTGILMIISLAAGAVAYQFILKPVIARPRPFTQNPAAVLLIKPPSDFSFPSGHTACAFSAAAVLFFRRNRLWIPAVILAASIAFSRLYLYVHFPTDVLAGIIIGTGVSAAVCFIKPNSKNMPKNGVQTKKDKNG</sequence>
<keyword evidence="2" id="KW-1003">Cell membrane</keyword>
<evidence type="ECO:0000313" key="10">
    <source>
        <dbReference type="Proteomes" id="UP000190423"/>
    </source>
</evidence>
<evidence type="ECO:0000259" key="8">
    <source>
        <dbReference type="SMART" id="SM00014"/>
    </source>
</evidence>
<feature type="domain" description="Phosphatidic acid phosphatase type 2/haloperoxidase" evidence="8">
    <location>
        <begin position="61"/>
        <end position="166"/>
    </location>
</feature>
<reference evidence="9 10" key="1">
    <citation type="submission" date="2017-02" db="EMBL/GenBank/DDBJ databases">
        <authorList>
            <person name="Peterson S.W."/>
        </authorList>
    </citation>
    <scope>NUCLEOTIDE SEQUENCE [LARGE SCALE GENOMIC DNA]</scope>
    <source>
        <strain evidence="9 10">ATCC BAA-908</strain>
    </source>
</reference>
<evidence type="ECO:0000256" key="1">
    <source>
        <dbReference type="ARBA" id="ARBA00004651"/>
    </source>
</evidence>